<evidence type="ECO:0000313" key="1">
    <source>
        <dbReference type="EMBL" id="SDD96290.1"/>
    </source>
</evidence>
<evidence type="ECO:0008006" key="3">
    <source>
        <dbReference type="Google" id="ProtNLM"/>
    </source>
</evidence>
<name>A0A1G6Z0Z9_NIADE</name>
<evidence type="ECO:0000313" key="2">
    <source>
        <dbReference type="Proteomes" id="UP000198757"/>
    </source>
</evidence>
<accession>A0A1G6Z0Z9</accession>
<dbReference type="AlphaFoldDB" id="A0A1G6Z0Z9"/>
<dbReference type="RefSeq" id="WP_143019877.1">
    <property type="nucleotide sequence ID" value="NZ_FMZO01000017.1"/>
</dbReference>
<sequence>MKNLLPMLTGLMLLLSCSSKKNEVTGYAPIYGDPADLTSISLVAAQPVDNGGKIYVLDGILYQVETGKGIHITDIADPAAPVPKGFIKAAGAQEVAVKDGLIYTNSQNDLVVLKIEGEKLSVVKRMPVSLGLRFSPALPPERGPFECPEKSRGTVIGWQKKTLTNPACSY</sequence>
<protein>
    <recommendedName>
        <fullName evidence="3">LVIVD repeat-containing protein</fullName>
    </recommendedName>
</protein>
<dbReference type="STRING" id="1285928.SAMN04487894_11714"/>
<dbReference type="EMBL" id="FMZO01000017">
    <property type="protein sequence ID" value="SDD96290.1"/>
    <property type="molecule type" value="Genomic_DNA"/>
</dbReference>
<reference evidence="2" key="1">
    <citation type="submission" date="2016-10" db="EMBL/GenBank/DDBJ databases">
        <authorList>
            <person name="Varghese N."/>
            <person name="Submissions S."/>
        </authorList>
    </citation>
    <scope>NUCLEOTIDE SEQUENCE [LARGE SCALE GENOMIC DNA]</scope>
    <source>
        <strain evidence="2">DSM 25811 / CCM 8410 / LMG 26954 / E90</strain>
    </source>
</reference>
<dbReference type="OrthoDB" id="853480at2"/>
<organism evidence="1 2">
    <name type="scientific">Niabella drilacis (strain DSM 25811 / CCM 8410 / CCUG 62505 / LMG 26954 / E90)</name>
    <dbReference type="NCBI Taxonomy" id="1285928"/>
    <lineage>
        <taxon>Bacteria</taxon>
        <taxon>Pseudomonadati</taxon>
        <taxon>Bacteroidota</taxon>
        <taxon>Chitinophagia</taxon>
        <taxon>Chitinophagales</taxon>
        <taxon>Chitinophagaceae</taxon>
        <taxon>Niabella</taxon>
    </lineage>
</organism>
<gene>
    <name evidence="1" type="ORF">SAMN04487894_11714</name>
</gene>
<dbReference type="PROSITE" id="PS51257">
    <property type="entry name" value="PROKAR_LIPOPROTEIN"/>
    <property type="match status" value="1"/>
</dbReference>
<proteinExistence type="predicted"/>
<keyword evidence="2" id="KW-1185">Reference proteome</keyword>
<dbReference type="Proteomes" id="UP000198757">
    <property type="component" value="Unassembled WGS sequence"/>
</dbReference>